<dbReference type="EMBL" id="JAKKUT010000001">
    <property type="protein sequence ID" value="MDG2989737.1"/>
    <property type="molecule type" value="Genomic_DNA"/>
</dbReference>
<organism evidence="1 2">
    <name type="scientific">Candidatus Synechococcus calcipolaris G9</name>
    <dbReference type="NCBI Taxonomy" id="1497997"/>
    <lineage>
        <taxon>Bacteria</taxon>
        <taxon>Bacillati</taxon>
        <taxon>Cyanobacteriota</taxon>
        <taxon>Cyanophyceae</taxon>
        <taxon>Synechococcales</taxon>
        <taxon>Synechococcaceae</taxon>
        <taxon>Synechococcus</taxon>
    </lineage>
</organism>
<sequence length="98" mass="11563">MMLPQEIIGQKVWLEVERDDPYGPREPVKVQAEISQPTSPPWFYARFENAPRWLRQAGQWLTHHEAEMAVLLHPVLEDLDYDEGDDLDDLYEDEVNSR</sequence>
<gene>
    <name evidence="1" type="ORF">L3556_02125</name>
</gene>
<dbReference type="Proteomes" id="UP001154265">
    <property type="component" value="Unassembled WGS sequence"/>
</dbReference>
<name>A0ABT6EWJ9_9SYNE</name>
<keyword evidence="2" id="KW-1185">Reference proteome</keyword>
<reference evidence="1" key="1">
    <citation type="journal article" date="2022" name="Genome Biol. Evol.">
        <title>A New Gene Family Diagnostic for Intracellular Biomineralization of Amorphous Ca Carbonates by Cyanobacteria.</title>
        <authorList>
            <person name="Benzerara K."/>
            <person name="Duprat E."/>
            <person name="Bitard-Feildel T."/>
            <person name="Caumes G."/>
            <person name="Cassier-Chauvat C."/>
            <person name="Chauvat F."/>
            <person name="Dezi M."/>
            <person name="Diop S.I."/>
            <person name="Gaschignard G."/>
            <person name="Gorgen S."/>
            <person name="Gugger M."/>
            <person name="Lopez-Garcia P."/>
            <person name="Millet M."/>
            <person name="Skouri-Panet F."/>
            <person name="Moreira D."/>
            <person name="Callebaut I."/>
        </authorList>
    </citation>
    <scope>NUCLEOTIDE SEQUENCE</scope>
    <source>
        <strain evidence="1">G9</strain>
    </source>
</reference>
<dbReference type="RefSeq" id="WP_277865652.1">
    <property type="nucleotide sequence ID" value="NZ_JAKKUT010000001.1"/>
</dbReference>
<proteinExistence type="predicted"/>
<accession>A0ABT6EWJ9</accession>
<evidence type="ECO:0000313" key="1">
    <source>
        <dbReference type="EMBL" id="MDG2989737.1"/>
    </source>
</evidence>
<protein>
    <submittedName>
        <fullName evidence="1">Uncharacterized protein</fullName>
    </submittedName>
</protein>
<comment type="caution">
    <text evidence="1">The sequence shown here is derived from an EMBL/GenBank/DDBJ whole genome shotgun (WGS) entry which is preliminary data.</text>
</comment>
<reference evidence="1" key="2">
    <citation type="submission" date="2022-01" db="EMBL/GenBank/DDBJ databases">
        <authorList>
            <person name="Zivanovic Y."/>
            <person name="Moreira D."/>
            <person name="Lopez-Garcia P."/>
        </authorList>
    </citation>
    <scope>NUCLEOTIDE SEQUENCE</scope>
    <source>
        <strain evidence="1">G9</strain>
    </source>
</reference>
<evidence type="ECO:0000313" key="2">
    <source>
        <dbReference type="Proteomes" id="UP001154265"/>
    </source>
</evidence>